<keyword evidence="5" id="KW-0862">Zinc</keyword>
<evidence type="ECO:0000256" key="9">
    <source>
        <dbReference type="ARBA" id="ARBA00058477"/>
    </source>
</evidence>
<evidence type="ECO:0000256" key="3">
    <source>
        <dbReference type="ARBA" id="ARBA00022723"/>
    </source>
</evidence>
<feature type="transmembrane region" description="Helical" evidence="13">
    <location>
        <begin position="359"/>
        <end position="377"/>
    </location>
</feature>
<dbReference type="InterPro" id="IPR025754">
    <property type="entry name" value="TRC8_N_dom"/>
</dbReference>
<sequence length="799" mass="90459">MDRAVWQAIVHGVTKGWTRLKQLSMHGFKLEFNSLNICWTPAVTQTTSWQKEDKIPLKEGMHMGEIEPECKHICCLLLPSLLQREIPILIVSVHAIDGDPCSGMRSIVAVNFVLQQATRHPYLRSAPRKTMAAKEKLEAVLNVALRVPSIMLLDVLYRWDVSSFFQQIQRSSLNNNPLFQYKYLALNMHYVGYILSVVLLTLPRQHLVQLYLYFLTALLLYAGHQISRDYVRSELESAYEGPMYLEPLSMNRFTTALIGQLVVCTLCSCVMKTKQIWLFSAHMLPLLARLCLVPLETIVIINKFAMIFTGLEVLYFLGSNLLVPYNLAKSAYRELVQVVEVYGLLALGMSLWNQLVVPVLFMVFWLVLFALQIYSYFSTRDQPASRERLLFLFLTSIAECCSTPYSLLGLVFTVSFVALGVLTLCKFYLQGYRAFMNDPAMNRGMTEGVTLLILAVQTGLIELQVVHRAFLLSIILFIVVASILQSMLEIADPIVLALGASRDKSLWKHFRAVSLCLFLLVFPAYMAYMICQFFHMDFWLLIIISSSILTSLQVLGTLFIYVLFMVEEFRKEPVENMDDVIYYVNGTYRLLEFLVALCVVAYGVSETIFGEWTVMGSMIIFIHSYYNVWLRAQLGWKSFLLRRDAVNKIKSLPVATKEQLEKHNDICAICYQDMKSAVITPCSHFFHAGCLKKWLYVQETCPLCHCHLKNSSQLPGLGADPVPQPPAGAEQHALQGGTEAPGQERPRGSGAQEGSRDKDEGIARRSDSQEGTCDPKENPPGAEDEALPVEVGLEEKQQE</sequence>
<feature type="transmembrane region" description="Helical" evidence="13">
    <location>
        <begin position="210"/>
        <end position="227"/>
    </location>
</feature>
<evidence type="ECO:0000259" key="14">
    <source>
        <dbReference type="PROSITE" id="PS50089"/>
    </source>
</evidence>
<reference evidence="15" key="2">
    <citation type="submission" date="2025-08" db="UniProtKB">
        <authorList>
            <consortium name="Ensembl"/>
        </authorList>
    </citation>
    <scope>IDENTIFICATION</scope>
</reference>
<keyword evidence="6 13" id="KW-1133">Transmembrane helix</keyword>
<keyword evidence="3" id="KW-0479">Metal-binding</keyword>
<evidence type="ECO:0000256" key="6">
    <source>
        <dbReference type="ARBA" id="ARBA00022989"/>
    </source>
</evidence>
<keyword evidence="7 13" id="KW-0472">Membrane</keyword>
<evidence type="ECO:0000256" key="5">
    <source>
        <dbReference type="ARBA" id="ARBA00022833"/>
    </source>
</evidence>
<feature type="transmembrane region" description="Helical" evidence="13">
    <location>
        <begin position="472"/>
        <end position="500"/>
    </location>
</feature>
<feature type="transmembrane region" description="Helical" evidence="13">
    <location>
        <begin position="541"/>
        <end position="566"/>
    </location>
</feature>
<proteinExistence type="predicted"/>
<comment type="subunit">
    <text evidence="10">Interacts (via YLYF motif) with INSIG1 and INSIG2.</text>
</comment>
<dbReference type="InterPro" id="IPR047823">
    <property type="entry name" value="RNF145_RING-H2"/>
</dbReference>
<comment type="subcellular location">
    <subcellularLocation>
        <location evidence="1">Membrane</location>
        <topology evidence="1">Multi-pass membrane protein</topology>
    </subcellularLocation>
</comment>
<feature type="transmembrane region" description="Helical" evidence="13">
    <location>
        <begin position="411"/>
        <end position="429"/>
    </location>
</feature>
<feature type="transmembrane region" description="Helical" evidence="13">
    <location>
        <begin position="512"/>
        <end position="535"/>
    </location>
</feature>
<evidence type="ECO:0000256" key="13">
    <source>
        <dbReference type="SAM" id="Phobius"/>
    </source>
</evidence>
<feature type="transmembrane region" description="Helical" evidence="13">
    <location>
        <begin position="307"/>
        <end position="328"/>
    </location>
</feature>
<evidence type="ECO:0000256" key="7">
    <source>
        <dbReference type="ARBA" id="ARBA00023136"/>
    </source>
</evidence>
<organism evidence="15">
    <name type="scientific">Capra hircus</name>
    <name type="common">Goat</name>
    <dbReference type="NCBI Taxonomy" id="9925"/>
    <lineage>
        <taxon>Eukaryota</taxon>
        <taxon>Metazoa</taxon>
        <taxon>Chordata</taxon>
        <taxon>Craniata</taxon>
        <taxon>Vertebrata</taxon>
        <taxon>Euteleostomi</taxon>
        <taxon>Mammalia</taxon>
        <taxon>Eutheria</taxon>
        <taxon>Laurasiatheria</taxon>
        <taxon>Artiodactyla</taxon>
        <taxon>Ruminantia</taxon>
        <taxon>Pecora</taxon>
        <taxon>Bovidae</taxon>
        <taxon>Caprinae</taxon>
        <taxon>Capra</taxon>
    </lineage>
</organism>
<dbReference type="Pfam" id="PF13705">
    <property type="entry name" value="TRC8_N"/>
    <property type="match status" value="1"/>
</dbReference>
<evidence type="ECO:0000256" key="10">
    <source>
        <dbReference type="ARBA" id="ARBA00065678"/>
    </source>
</evidence>
<protein>
    <recommendedName>
        <fullName evidence="8">RING finger protein 145</fullName>
    </recommendedName>
</protein>
<feature type="domain" description="RING-type" evidence="14">
    <location>
        <begin position="667"/>
        <end position="705"/>
    </location>
</feature>
<feature type="transmembrane region" description="Helical" evidence="13">
    <location>
        <begin position="335"/>
        <end position="353"/>
    </location>
</feature>
<dbReference type="Ensembl" id="ENSCHIT00010007615.1">
    <property type="protein sequence ID" value="ENSCHIP00010005484.1"/>
    <property type="gene ID" value="ENSCHIG00010003903.1"/>
</dbReference>
<dbReference type="SUPFAM" id="SSF57850">
    <property type="entry name" value="RING/U-box"/>
    <property type="match status" value="1"/>
</dbReference>
<feature type="compositionally biased region" description="Basic and acidic residues" evidence="12">
    <location>
        <begin position="754"/>
        <end position="777"/>
    </location>
</feature>
<dbReference type="InterPro" id="IPR050731">
    <property type="entry name" value="HRD1_E3_ubiq-ligases"/>
</dbReference>
<dbReference type="PROSITE" id="PS50089">
    <property type="entry name" value="ZF_RING_2"/>
    <property type="match status" value="1"/>
</dbReference>
<reference evidence="15" key="1">
    <citation type="submission" date="2019-03" db="EMBL/GenBank/DDBJ databases">
        <title>Genome sequencing and reference-guided assembly of Black Bengal Goat (Capra hircus).</title>
        <authorList>
            <person name="Siddiki A.Z."/>
            <person name="Baten A."/>
            <person name="Billah M."/>
            <person name="Alam M.A.U."/>
            <person name="Shawrob K.S.M."/>
            <person name="Saha S."/>
            <person name="Chowdhury M."/>
            <person name="Rahman A.H."/>
            <person name="Stear M."/>
            <person name="Miah G."/>
            <person name="Das G.B."/>
            <person name="Hossain M.M."/>
            <person name="Kumkum M."/>
            <person name="Islam M.S."/>
            <person name="Mollah A.M."/>
            <person name="Ahsan A."/>
            <person name="Tusar F."/>
            <person name="Khan M.K.I."/>
        </authorList>
    </citation>
    <scope>NUCLEOTIDE SEQUENCE [LARGE SCALE GENOMIC DNA]</scope>
</reference>
<feature type="transmembrane region" description="Helical" evidence="13">
    <location>
        <begin position="179"/>
        <end position="203"/>
    </location>
</feature>
<dbReference type="GO" id="GO:0008270">
    <property type="term" value="F:zinc ion binding"/>
    <property type="evidence" value="ECO:0007669"/>
    <property type="project" value="UniProtKB-KW"/>
</dbReference>
<evidence type="ECO:0000256" key="8">
    <source>
        <dbReference type="ARBA" id="ARBA00035709"/>
    </source>
</evidence>
<dbReference type="GO" id="GO:0061630">
    <property type="term" value="F:ubiquitin protein ligase activity"/>
    <property type="evidence" value="ECO:0007669"/>
    <property type="project" value="TreeGrafter"/>
</dbReference>
<dbReference type="InterPro" id="IPR001841">
    <property type="entry name" value="Znf_RING"/>
</dbReference>
<evidence type="ECO:0000256" key="4">
    <source>
        <dbReference type="ARBA" id="ARBA00022771"/>
    </source>
</evidence>
<dbReference type="AlphaFoldDB" id="A0A8C2NK40"/>
<feature type="transmembrane region" description="Helical" evidence="13">
    <location>
        <begin position="283"/>
        <end position="301"/>
    </location>
</feature>
<keyword evidence="4 11" id="KW-0863">Zinc-finger</keyword>
<dbReference type="GO" id="GO:0036503">
    <property type="term" value="P:ERAD pathway"/>
    <property type="evidence" value="ECO:0007669"/>
    <property type="project" value="TreeGrafter"/>
</dbReference>
<dbReference type="PANTHER" id="PTHR22763:SF167">
    <property type="entry name" value="RING FINGER PROTEIN 145"/>
    <property type="match status" value="1"/>
</dbReference>
<dbReference type="SMART" id="SM00744">
    <property type="entry name" value="RINGv"/>
    <property type="match status" value="1"/>
</dbReference>
<feature type="region of interest" description="Disordered" evidence="12">
    <location>
        <begin position="717"/>
        <end position="799"/>
    </location>
</feature>
<dbReference type="GO" id="GO:0043161">
    <property type="term" value="P:proteasome-mediated ubiquitin-dependent protein catabolic process"/>
    <property type="evidence" value="ECO:0007669"/>
    <property type="project" value="TreeGrafter"/>
</dbReference>
<feature type="transmembrane region" description="Helical" evidence="13">
    <location>
        <begin position="587"/>
        <end position="604"/>
    </location>
</feature>
<evidence type="ECO:0000256" key="11">
    <source>
        <dbReference type="PROSITE-ProRule" id="PRU00175"/>
    </source>
</evidence>
<dbReference type="FunFam" id="3.30.40.10:FF:000145">
    <property type="entry name" value="RING finger protein 145"/>
    <property type="match status" value="1"/>
</dbReference>
<dbReference type="Gene3D" id="3.30.40.10">
    <property type="entry name" value="Zinc/RING finger domain, C3HC4 (zinc finger)"/>
    <property type="match status" value="1"/>
</dbReference>
<dbReference type="Pfam" id="PF13639">
    <property type="entry name" value="zf-RING_2"/>
    <property type="match status" value="1"/>
</dbReference>
<dbReference type="InterPro" id="IPR011016">
    <property type="entry name" value="Znf_RING-CH"/>
</dbReference>
<dbReference type="SMART" id="SM00184">
    <property type="entry name" value="RING"/>
    <property type="match status" value="1"/>
</dbReference>
<dbReference type="GO" id="GO:0016020">
    <property type="term" value="C:membrane"/>
    <property type="evidence" value="ECO:0007669"/>
    <property type="project" value="UniProtKB-SubCell"/>
</dbReference>
<evidence type="ECO:0000256" key="2">
    <source>
        <dbReference type="ARBA" id="ARBA00022692"/>
    </source>
</evidence>
<dbReference type="PANTHER" id="PTHR22763">
    <property type="entry name" value="RING ZINC FINGER PROTEIN"/>
    <property type="match status" value="1"/>
</dbReference>
<comment type="function">
    <text evidence="9">E3 ubiquitin ligase that catalyzes the direct transfer of ubiquitin from E2 ubiquitin-conjugating enzyme to a specific substrate. In response to bacterial infection, negatively regulates the phagocyte oxidative burst by controlling the turnover of the NADPH oxidase complex subunits. Promotes monoubiquitination of CYBA and 'Lys-48'-linked polyubiquitination and degradation of CYBB NADPH oxidase catalytic subunits, both essential for the generation of antimicrobial reactive oxygen species. Involved in the maintenance of cholesterol homeostasis. In response to high sterol concentrations ubiquitinates HMGCR, a rate-limiting enzyme in cholesterol biosynthesis, and targets it for degradation. The interaction with INSIG1 is required for this function. In addition, triggers ubiquitination of SCAP, likely inhibiting its transport to the Golgi apparatus and the subsequent processing/maturation of SREBPF2, ultimately down-regulating cholesterol biosynthesis.</text>
</comment>
<dbReference type="GO" id="GO:0012505">
    <property type="term" value="C:endomembrane system"/>
    <property type="evidence" value="ECO:0007669"/>
    <property type="project" value="TreeGrafter"/>
</dbReference>
<accession>A0A8C2NK40</accession>
<keyword evidence="2 13" id="KW-0812">Transmembrane</keyword>
<dbReference type="CDD" id="cd16684">
    <property type="entry name" value="RING-H2_RNF145"/>
    <property type="match status" value="1"/>
</dbReference>
<evidence type="ECO:0000256" key="1">
    <source>
        <dbReference type="ARBA" id="ARBA00004141"/>
    </source>
</evidence>
<evidence type="ECO:0000313" key="15">
    <source>
        <dbReference type="Ensembl" id="ENSCHIP00010005484.1"/>
    </source>
</evidence>
<feature type="transmembrane region" description="Helical" evidence="13">
    <location>
        <begin position="610"/>
        <end position="630"/>
    </location>
</feature>
<evidence type="ECO:0000256" key="12">
    <source>
        <dbReference type="SAM" id="MobiDB-lite"/>
    </source>
</evidence>
<dbReference type="InterPro" id="IPR013083">
    <property type="entry name" value="Znf_RING/FYVE/PHD"/>
</dbReference>
<name>A0A8C2NK40_CAPHI</name>